<accession>A5E267</accession>
<feature type="region of interest" description="Disordered" evidence="2">
    <location>
        <begin position="34"/>
        <end position="77"/>
    </location>
</feature>
<feature type="compositionally biased region" description="Low complexity" evidence="2">
    <location>
        <begin position="374"/>
        <end position="389"/>
    </location>
</feature>
<evidence type="ECO:0000256" key="2">
    <source>
        <dbReference type="SAM" id="MobiDB-lite"/>
    </source>
</evidence>
<name>A5E267_LODEL</name>
<dbReference type="eggNOG" id="ENOG502SBJF">
    <property type="taxonomic scope" value="Eukaryota"/>
</dbReference>
<dbReference type="HOGENOM" id="CLU_347134_0_0_1"/>
<feature type="compositionally biased region" description="Acidic residues" evidence="2">
    <location>
        <begin position="894"/>
        <end position="903"/>
    </location>
</feature>
<dbReference type="EMBL" id="CH981528">
    <property type="protein sequence ID" value="EDK45525.1"/>
    <property type="molecule type" value="Genomic_DNA"/>
</dbReference>
<feature type="compositionally biased region" description="Low complexity" evidence="2">
    <location>
        <begin position="50"/>
        <end position="61"/>
    </location>
</feature>
<dbReference type="STRING" id="379508.A5E267"/>
<reference evidence="3 4" key="1">
    <citation type="journal article" date="2009" name="Nature">
        <title>Evolution of pathogenicity and sexual reproduction in eight Candida genomes.</title>
        <authorList>
            <person name="Butler G."/>
            <person name="Rasmussen M.D."/>
            <person name="Lin M.F."/>
            <person name="Santos M.A."/>
            <person name="Sakthikumar S."/>
            <person name="Munro C.A."/>
            <person name="Rheinbay E."/>
            <person name="Grabherr M."/>
            <person name="Forche A."/>
            <person name="Reedy J.L."/>
            <person name="Agrafioti I."/>
            <person name="Arnaud M.B."/>
            <person name="Bates S."/>
            <person name="Brown A.J."/>
            <person name="Brunke S."/>
            <person name="Costanzo M.C."/>
            <person name="Fitzpatrick D.A."/>
            <person name="de Groot P.W."/>
            <person name="Harris D."/>
            <person name="Hoyer L.L."/>
            <person name="Hube B."/>
            <person name="Klis F.M."/>
            <person name="Kodira C."/>
            <person name="Lennard N."/>
            <person name="Logue M.E."/>
            <person name="Martin R."/>
            <person name="Neiman A.M."/>
            <person name="Nikolaou E."/>
            <person name="Quail M.A."/>
            <person name="Quinn J."/>
            <person name="Santos M.C."/>
            <person name="Schmitzberger F.F."/>
            <person name="Sherlock G."/>
            <person name="Shah P."/>
            <person name="Silverstein K.A."/>
            <person name="Skrzypek M.S."/>
            <person name="Soll D."/>
            <person name="Staggs R."/>
            <person name="Stansfield I."/>
            <person name="Stumpf M.P."/>
            <person name="Sudbery P.E."/>
            <person name="Srikantha T."/>
            <person name="Zeng Q."/>
            <person name="Berman J."/>
            <person name="Berriman M."/>
            <person name="Heitman J."/>
            <person name="Gow N.A."/>
            <person name="Lorenz M.C."/>
            <person name="Birren B.W."/>
            <person name="Kellis M."/>
            <person name="Cuomo C.A."/>
        </authorList>
    </citation>
    <scope>NUCLEOTIDE SEQUENCE [LARGE SCALE GENOMIC DNA]</scope>
    <source>
        <strain evidence="4">ATCC 11503 / BCRC 21390 / CBS 2605 / JCM 1781 / NBRC 1676 / NRRL YB-4239</strain>
    </source>
</reference>
<feature type="compositionally biased region" description="Basic and acidic residues" evidence="2">
    <location>
        <begin position="121"/>
        <end position="150"/>
    </location>
</feature>
<feature type="coiled-coil region" evidence="1">
    <location>
        <begin position="187"/>
        <end position="221"/>
    </location>
</feature>
<gene>
    <name evidence="3" type="ORF">LELG_03704</name>
</gene>
<dbReference type="Proteomes" id="UP000001996">
    <property type="component" value="Unassembled WGS sequence"/>
</dbReference>
<dbReference type="InParanoid" id="A5E267"/>
<protein>
    <submittedName>
        <fullName evidence="3">Uncharacterized protein</fullName>
    </submittedName>
</protein>
<feature type="region of interest" description="Disordered" evidence="2">
    <location>
        <begin position="875"/>
        <end position="980"/>
    </location>
</feature>
<feature type="compositionally biased region" description="Polar residues" evidence="2">
    <location>
        <begin position="34"/>
        <end position="49"/>
    </location>
</feature>
<dbReference type="VEuPathDB" id="FungiDB:LELG_03704"/>
<dbReference type="AlphaFoldDB" id="A5E267"/>
<feature type="region of interest" description="Disordered" evidence="2">
    <location>
        <begin position="355"/>
        <end position="390"/>
    </location>
</feature>
<organism evidence="3 4">
    <name type="scientific">Lodderomyces elongisporus (strain ATCC 11503 / CBS 2605 / JCM 1781 / NBRC 1676 / NRRL YB-4239)</name>
    <name type="common">Yeast</name>
    <name type="synonym">Saccharomyces elongisporus</name>
    <dbReference type="NCBI Taxonomy" id="379508"/>
    <lineage>
        <taxon>Eukaryota</taxon>
        <taxon>Fungi</taxon>
        <taxon>Dikarya</taxon>
        <taxon>Ascomycota</taxon>
        <taxon>Saccharomycotina</taxon>
        <taxon>Pichiomycetes</taxon>
        <taxon>Debaryomycetaceae</taxon>
        <taxon>Candida/Lodderomyces clade</taxon>
        <taxon>Lodderomyces</taxon>
    </lineage>
</organism>
<feature type="compositionally biased region" description="Polar residues" evidence="2">
    <location>
        <begin position="67"/>
        <end position="77"/>
    </location>
</feature>
<feature type="region of interest" description="Disordered" evidence="2">
    <location>
        <begin position="113"/>
        <end position="150"/>
    </location>
</feature>
<dbReference type="KEGG" id="lel:PVL30_004534"/>
<feature type="compositionally biased region" description="Gly residues" evidence="2">
    <location>
        <begin position="355"/>
        <end position="364"/>
    </location>
</feature>
<evidence type="ECO:0000313" key="3">
    <source>
        <dbReference type="EMBL" id="EDK45525.1"/>
    </source>
</evidence>
<keyword evidence="4" id="KW-1185">Reference proteome</keyword>
<dbReference type="GeneID" id="5231910"/>
<feature type="compositionally biased region" description="Low complexity" evidence="2">
    <location>
        <begin position="934"/>
        <end position="946"/>
    </location>
</feature>
<proteinExistence type="predicted"/>
<evidence type="ECO:0000256" key="1">
    <source>
        <dbReference type="SAM" id="Coils"/>
    </source>
</evidence>
<sequence>MAVMTTTAIDEVTILTQSQVEDIDIAQLKSLQWKSPSPAPLSSNQKLMNTSQSSQTAAQAAGINLAKSRSSSQSTTTNKRYLHTPVHDHIMPQSAQNSPNQRIDLNYKQQFEEQVGNENEQEQKQEHQEHQEHQEQQEKEKTSGDGSRETYESIERRFADTMNLINRADAENADLDINIDVDSSADLDLARVKSRLYQQTVEELESEKNHLRELMSKQEAFYELYIVDLQRKVSQLESEHAEGSASVALRKLSPGLGLITSTSNGVSGTICGDDGGGGLGGFGFASSGAGHITRLDEKGLLERHEKLMRDYRMLANQFEVEKSSKLVLMDQIELLAHKNEDLINQFSLSEDSIGGAGGAGGAGIEGRNRQSIANTSTTTNTTTTTTTNNDILEEFHHSTDSVIRTSGIIQRAHQVNSNEDGRLGNSEGDDKLAYYSHESFDQLPHGDSSLNSFKVNTNFQFPPTSSAILPPSPDPESRNLKRQSLPASYNTTNNSNNNNNSLKLEKLNSETNSKFVLSPFKLAPSNAKTSATGGESPEAVFEDFNSVKRYSSSKPTHVRYNSHDILPIKVEFEDQTSTRVASMPEKSKRQLLLVVFNKIDESLDEDYIKSYHRNGTLNALNGFSEEGEEAGEDESLDHGRSKRFSYEEFDLSSKRSSYLNNLNNYNSQTRQEITKLKFELQSLKLHNDKLLSYIGFELQKQKKNLRKLAKKQSENSLRQANMYEYSDAKLIQDSRDLLINKKRVLRSVSINAVYNNDGKINNQDRAHVKKQLGISKLGLIDEGRGRAGTSTGTDYNLDNIRDIDGVDDIDGGIDDFDDGDDDGDDYEEEEGDIDIDMDDVVGVDGRFANDKYIKKFASQVFARSKLYSLSEDENDLDFDNDDNNSNSSWQLQAADDDEEQEQEQEQKQEQEQNGDGDENVEAGQRGRSLDNYVSSSSSSSSSGSTSSEEELGMLNQIRHLVLGKETKSKSRGKGKSRQKEDLVDDNLKFKFLTIALGIMIIGFKLTPHGQNAK</sequence>
<feature type="region of interest" description="Disordered" evidence="2">
    <location>
        <begin position="808"/>
        <end position="832"/>
    </location>
</feature>
<dbReference type="OrthoDB" id="3995760at2759"/>
<keyword evidence="1" id="KW-0175">Coiled coil</keyword>
<evidence type="ECO:0000313" key="4">
    <source>
        <dbReference type="Proteomes" id="UP000001996"/>
    </source>
</evidence>